<reference evidence="4" key="2">
    <citation type="submission" date="2025-08" db="UniProtKB">
        <authorList>
            <consortium name="Ensembl"/>
        </authorList>
    </citation>
    <scope>IDENTIFICATION</scope>
</reference>
<dbReference type="GO" id="GO:0005634">
    <property type="term" value="C:nucleus"/>
    <property type="evidence" value="ECO:0007669"/>
    <property type="project" value="TreeGrafter"/>
</dbReference>
<keyword evidence="5" id="KW-1185">Reference proteome</keyword>
<reference evidence="4" key="3">
    <citation type="submission" date="2025-09" db="UniProtKB">
        <authorList>
            <consortium name="Ensembl"/>
        </authorList>
    </citation>
    <scope>IDENTIFICATION</scope>
</reference>
<accession>A0A8C4VH93</accession>
<evidence type="ECO:0000313" key="5">
    <source>
        <dbReference type="Proteomes" id="UP000694390"/>
    </source>
</evidence>
<dbReference type="GO" id="GO:0061629">
    <property type="term" value="F:RNA polymerase II-specific DNA-binding transcription factor binding"/>
    <property type="evidence" value="ECO:0007669"/>
    <property type="project" value="TreeGrafter"/>
</dbReference>
<dbReference type="PANTHER" id="PTHR24126">
    <property type="entry name" value="ANKYRIN REPEAT, PH AND SEC7 DOMAIN CONTAINING PROTEIN SECG-RELATED"/>
    <property type="match status" value="1"/>
</dbReference>
<feature type="repeat" description="ANK" evidence="3">
    <location>
        <begin position="147"/>
        <end position="176"/>
    </location>
</feature>
<dbReference type="PANTHER" id="PTHR24126:SF45">
    <property type="entry name" value="ANKYRIN REPEAT DOMAIN 23"/>
    <property type="match status" value="1"/>
</dbReference>
<evidence type="ECO:0000256" key="1">
    <source>
        <dbReference type="ARBA" id="ARBA00022737"/>
    </source>
</evidence>
<dbReference type="Pfam" id="PF00023">
    <property type="entry name" value="Ank"/>
    <property type="match status" value="2"/>
</dbReference>
<keyword evidence="1" id="KW-0677">Repeat</keyword>
<name>A0A8C4VH93_9SAUR</name>
<dbReference type="OrthoDB" id="9995210at2759"/>
<keyword evidence="2 3" id="KW-0040">ANK repeat</keyword>
<dbReference type="PROSITE" id="PS50297">
    <property type="entry name" value="ANK_REP_REGION"/>
    <property type="match status" value="4"/>
</dbReference>
<dbReference type="GeneTree" id="ENSGT00940000153956"/>
<dbReference type="SUPFAM" id="SSF48403">
    <property type="entry name" value="Ankyrin repeat"/>
    <property type="match status" value="1"/>
</dbReference>
<dbReference type="PROSITE" id="PS50088">
    <property type="entry name" value="ANK_REPEAT"/>
    <property type="match status" value="4"/>
</dbReference>
<sequence length="368" mass="40448">YLSCPSSPQVSGDRYEGKVRAFEVLARGAAQEPEGWRHGVAGVRDAVQEEKQKVKEDRRKKLETLNNSRVRLESLQDLEAIVRLRKQKRSRKRVRPKEPKPEPAVLVSDPVDAARFLQAVLENQVPMIDKYLADGGDPDVHDQFRCTALHWACLRGHAEIVDKLLAAGAKLEPRDMLEATPVLWACRGGHLDVLQRLLDRGAKVSTRDKLRSTALHVAVRTGHCDCAEHLIACGAEIDAQDKEGDTPIHDAIRLGRFKAVKTLLMYGANLSVRNQVSTMWDSPRGSLGGQGLVEDIQLQGLGLLGSIPALGGEWGLVGCSTDGWGLDSWDLSQLWDRGQELMLRYGTSVVSPAQAPQPSCSCPYCSLG</sequence>
<proteinExistence type="predicted"/>
<dbReference type="Pfam" id="PF12796">
    <property type="entry name" value="Ank_2"/>
    <property type="match status" value="1"/>
</dbReference>
<evidence type="ECO:0000313" key="4">
    <source>
        <dbReference type="Ensembl" id="ENSGEVP00005002364.1"/>
    </source>
</evidence>
<feature type="repeat" description="ANK" evidence="3">
    <location>
        <begin position="177"/>
        <end position="209"/>
    </location>
</feature>
<gene>
    <name evidence="4" type="primary">ANKRD23</name>
</gene>
<dbReference type="Gene3D" id="1.25.40.20">
    <property type="entry name" value="Ankyrin repeat-containing domain"/>
    <property type="match status" value="2"/>
</dbReference>
<dbReference type="AlphaFoldDB" id="A0A8C4VH93"/>
<protein>
    <recommendedName>
        <fullName evidence="6">Ankyrin repeat domain 23</fullName>
    </recommendedName>
</protein>
<evidence type="ECO:0000256" key="3">
    <source>
        <dbReference type="PROSITE-ProRule" id="PRU00023"/>
    </source>
</evidence>
<dbReference type="InterPro" id="IPR036770">
    <property type="entry name" value="Ankyrin_rpt-contain_sf"/>
</dbReference>
<evidence type="ECO:0000256" key="2">
    <source>
        <dbReference type="ARBA" id="ARBA00023043"/>
    </source>
</evidence>
<reference evidence="4" key="1">
    <citation type="submission" date="2019-06" db="EMBL/GenBank/DDBJ databases">
        <title>G10K-VGP Goodes thornscrub tortoise genome, primary haplotype.</title>
        <authorList>
            <person name="Murphy B."/>
            <person name="Edwards T."/>
            <person name="Rhie A."/>
            <person name="Koren S."/>
            <person name="Phillippy A."/>
            <person name="Fedrigo O."/>
            <person name="Haase B."/>
            <person name="Mountcastle J."/>
            <person name="Lewin H."/>
            <person name="Damas J."/>
            <person name="Howe K."/>
            <person name="Formenti G."/>
            <person name="Myers G."/>
            <person name="Durbin R."/>
            <person name="Jarvis E.D."/>
        </authorList>
    </citation>
    <scope>NUCLEOTIDE SEQUENCE [LARGE SCALE GENOMIC DNA]</scope>
</reference>
<dbReference type="InterPro" id="IPR002110">
    <property type="entry name" value="Ankyrin_rpt"/>
</dbReference>
<evidence type="ECO:0008006" key="6">
    <source>
        <dbReference type="Google" id="ProtNLM"/>
    </source>
</evidence>
<feature type="repeat" description="ANK" evidence="3">
    <location>
        <begin position="243"/>
        <end position="275"/>
    </location>
</feature>
<dbReference type="SMART" id="SM00248">
    <property type="entry name" value="ANK"/>
    <property type="match status" value="4"/>
</dbReference>
<organism evidence="4 5">
    <name type="scientific">Gopherus evgoodei</name>
    <name type="common">Goodes thornscrub tortoise</name>
    <dbReference type="NCBI Taxonomy" id="1825980"/>
    <lineage>
        <taxon>Eukaryota</taxon>
        <taxon>Metazoa</taxon>
        <taxon>Chordata</taxon>
        <taxon>Craniata</taxon>
        <taxon>Vertebrata</taxon>
        <taxon>Euteleostomi</taxon>
        <taxon>Archelosauria</taxon>
        <taxon>Testudinata</taxon>
        <taxon>Testudines</taxon>
        <taxon>Cryptodira</taxon>
        <taxon>Durocryptodira</taxon>
        <taxon>Testudinoidea</taxon>
        <taxon>Testudinidae</taxon>
        <taxon>Gopherus</taxon>
    </lineage>
</organism>
<dbReference type="Proteomes" id="UP000694390">
    <property type="component" value="Chromosome 2"/>
</dbReference>
<dbReference type="Ensembl" id="ENSGEVT00005002483.1">
    <property type="protein sequence ID" value="ENSGEVP00005002364.1"/>
    <property type="gene ID" value="ENSGEVG00005001770.1"/>
</dbReference>
<feature type="repeat" description="ANK" evidence="3">
    <location>
        <begin position="210"/>
        <end position="242"/>
    </location>
</feature>
<dbReference type="GO" id="GO:0006357">
    <property type="term" value="P:regulation of transcription by RNA polymerase II"/>
    <property type="evidence" value="ECO:0007669"/>
    <property type="project" value="TreeGrafter"/>
</dbReference>